<proteinExistence type="predicted"/>
<keyword evidence="8 13" id="KW-0418">Kinase</keyword>
<dbReference type="SUPFAM" id="SSF55874">
    <property type="entry name" value="ATPase domain of HSP90 chaperone/DNA topoisomerase II/histidine kinase"/>
    <property type="match status" value="1"/>
</dbReference>
<dbReference type="RefSeq" id="WP_136735210.1">
    <property type="nucleotide sequence ID" value="NZ_SWDB01000011.1"/>
</dbReference>
<feature type="domain" description="HAMP" evidence="12">
    <location>
        <begin position="223"/>
        <end position="275"/>
    </location>
</feature>
<dbReference type="GO" id="GO:0005524">
    <property type="term" value="F:ATP binding"/>
    <property type="evidence" value="ECO:0007669"/>
    <property type="project" value="UniProtKB-KW"/>
</dbReference>
<dbReference type="PANTHER" id="PTHR44936:SF10">
    <property type="entry name" value="SENSOR PROTEIN RSTB"/>
    <property type="match status" value="1"/>
</dbReference>
<keyword evidence="14" id="KW-1185">Reference proteome</keyword>
<evidence type="ECO:0000256" key="6">
    <source>
        <dbReference type="ARBA" id="ARBA00022679"/>
    </source>
</evidence>
<keyword evidence="7" id="KW-0547">Nucleotide-binding</keyword>
<dbReference type="CDD" id="cd00082">
    <property type="entry name" value="HisKA"/>
    <property type="match status" value="1"/>
</dbReference>
<dbReference type="PROSITE" id="PS50109">
    <property type="entry name" value="HIS_KIN"/>
    <property type="match status" value="1"/>
</dbReference>
<dbReference type="InterPro" id="IPR005467">
    <property type="entry name" value="His_kinase_dom"/>
</dbReference>
<keyword evidence="4" id="KW-1003">Cell membrane</keyword>
<evidence type="ECO:0000256" key="10">
    <source>
        <dbReference type="SAM" id="Phobius"/>
    </source>
</evidence>
<keyword evidence="10" id="KW-1133">Transmembrane helix</keyword>
<dbReference type="InterPro" id="IPR003594">
    <property type="entry name" value="HATPase_dom"/>
</dbReference>
<dbReference type="OrthoDB" id="1931120at2"/>
<dbReference type="GO" id="GO:0005886">
    <property type="term" value="C:plasma membrane"/>
    <property type="evidence" value="ECO:0007669"/>
    <property type="project" value="UniProtKB-SubCell"/>
</dbReference>
<dbReference type="Proteomes" id="UP000307999">
    <property type="component" value="Unassembled WGS sequence"/>
</dbReference>
<evidence type="ECO:0000256" key="4">
    <source>
        <dbReference type="ARBA" id="ARBA00022475"/>
    </source>
</evidence>
<dbReference type="SMART" id="SM00387">
    <property type="entry name" value="HATPase_c"/>
    <property type="match status" value="1"/>
</dbReference>
<dbReference type="Pfam" id="PF00672">
    <property type="entry name" value="HAMP"/>
    <property type="match status" value="1"/>
</dbReference>
<dbReference type="GO" id="GO:0000155">
    <property type="term" value="F:phosphorelay sensor kinase activity"/>
    <property type="evidence" value="ECO:0007669"/>
    <property type="project" value="InterPro"/>
</dbReference>
<keyword evidence="9" id="KW-0067">ATP-binding</keyword>
<evidence type="ECO:0000256" key="7">
    <source>
        <dbReference type="ARBA" id="ARBA00022741"/>
    </source>
</evidence>
<evidence type="ECO:0000259" key="11">
    <source>
        <dbReference type="PROSITE" id="PS50109"/>
    </source>
</evidence>
<keyword evidence="6" id="KW-0808">Transferase</keyword>
<dbReference type="Gene3D" id="3.30.565.10">
    <property type="entry name" value="Histidine kinase-like ATPase, C-terminal domain"/>
    <property type="match status" value="1"/>
</dbReference>
<dbReference type="InterPro" id="IPR036097">
    <property type="entry name" value="HisK_dim/P_sf"/>
</dbReference>
<comment type="caution">
    <text evidence="13">The sequence shown here is derived from an EMBL/GenBank/DDBJ whole genome shotgun (WGS) entry which is preliminary data.</text>
</comment>
<name>A0A4U1B642_9GAMM</name>
<dbReference type="AlphaFoldDB" id="A0A4U1B642"/>
<gene>
    <name evidence="13" type="ORF">E8M12_06085</name>
</gene>
<reference evidence="13 14" key="1">
    <citation type="submission" date="2019-04" db="EMBL/GenBank/DDBJ databases">
        <title>Thalassotalea guangxiensis sp. nov., isolated from sediment of the coastal wetland.</title>
        <authorList>
            <person name="Zheng S."/>
            <person name="Zhang D."/>
        </authorList>
    </citation>
    <scope>NUCLEOTIDE SEQUENCE [LARGE SCALE GENOMIC DNA]</scope>
    <source>
        <strain evidence="13 14">ZS-4</strain>
    </source>
</reference>
<keyword evidence="10" id="KW-0472">Membrane</keyword>
<dbReference type="CDD" id="cd06225">
    <property type="entry name" value="HAMP"/>
    <property type="match status" value="1"/>
</dbReference>
<dbReference type="InterPro" id="IPR050980">
    <property type="entry name" value="2C_sensor_his_kinase"/>
</dbReference>
<evidence type="ECO:0000259" key="12">
    <source>
        <dbReference type="PROSITE" id="PS50885"/>
    </source>
</evidence>
<evidence type="ECO:0000256" key="9">
    <source>
        <dbReference type="ARBA" id="ARBA00022840"/>
    </source>
</evidence>
<keyword evidence="10" id="KW-0812">Transmembrane</keyword>
<feature type="transmembrane region" description="Helical" evidence="10">
    <location>
        <begin position="203"/>
        <end position="221"/>
    </location>
</feature>
<dbReference type="PROSITE" id="PS50885">
    <property type="entry name" value="HAMP"/>
    <property type="match status" value="1"/>
</dbReference>
<evidence type="ECO:0000256" key="8">
    <source>
        <dbReference type="ARBA" id="ARBA00022777"/>
    </source>
</evidence>
<dbReference type="Pfam" id="PF00512">
    <property type="entry name" value="HisKA"/>
    <property type="match status" value="1"/>
</dbReference>
<dbReference type="Pfam" id="PF02518">
    <property type="entry name" value="HATPase_c"/>
    <property type="match status" value="1"/>
</dbReference>
<dbReference type="EMBL" id="SWDB01000011">
    <property type="protein sequence ID" value="TKB45815.1"/>
    <property type="molecule type" value="Genomic_DNA"/>
</dbReference>
<comment type="catalytic activity">
    <reaction evidence="1">
        <text>ATP + protein L-histidine = ADP + protein N-phospho-L-histidine.</text>
        <dbReference type="EC" id="2.7.13.3"/>
    </reaction>
</comment>
<evidence type="ECO:0000256" key="2">
    <source>
        <dbReference type="ARBA" id="ARBA00004651"/>
    </source>
</evidence>
<evidence type="ECO:0000256" key="5">
    <source>
        <dbReference type="ARBA" id="ARBA00022553"/>
    </source>
</evidence>
<protein>
    <recommendedName>
        <fullName evidence="3">histidine kinase</fullName>
        <ecNumber evidence="3">2.7.13.3</ecNumber>
    </recommendedName>
</protein>
<dbReference type="EC" id="2.7.13.3" evidence="3"/>
<dbReference type="InterPro" id="IPR003660">
    <property type="entry name" value="HAMP_dom"/>
</dbReference>
<dbReference type="InterPro" id="IPR003661">
    <property type="entry name" value="HisK_dim/P_dom"/>
</dbReference>
<evidence type="ECO:0000313" key="14">
    <source>
        <dbReference type="Proteomes" id="UP000307999"/>
    </source>
</evidence>
<keyword evidence="5" id="KW-0597">Phosphoprotein</keyword>
<dbReference type="Gene3D" id="1.10.287.130">
    <property type="match status" value="1"/>
</dbReference>
<dbReference type="InterPro" id="IPR036890">
    <property type="entry name" value="HATPase_C_sf"/>
</dbReference>
<sequence>MSIRTYLFLLIGALIALLTSSQLFLVDYLQKQFAQQVDSKARVISEKVIKLAAEQVADETFEFKTEAGDTKSYKYVIRDQARHLDGKDSHVNNNTNDINEFIVVKPESADNISSGDSIVEVDIEKLPGVPGANTLKIVSNQEVKTLLLDELKTITERLHQQPDIEYQELHSIDWTDSGIAHVATSTRGFSFSRDNNNSLVKQIIYALIFSSLAALIFAYWLSHKFSKPLKALSKGFSQIATGDYCHQVEEQGVFELRQTIRHFNDTQAKLEQLSINEQHYQQNKQLAELGEVSKGLAHALRNPIHTIGLALEQLKASNAQEREAVTLTIENKIRHINRTINAMLQLTSQQLQDPDTVPVGAVVQDIILEYKAADTKNLKIKLQDKESLTLLANESELRAILHTVIINACDASEAKQTIDVRILPADDSQVIIEVEDQGGGMEKNIEKDLFKPHTTDKAEGAGMGLYIAQRLVKLHYQGDLTLENTECGCRATITLFPRG</sequence>
<dbReference type="SUPFAM" id="SSF47384">
    <property type="entry name" value="Homodimeric domain of signal transducing histidine kinase"/>
    <property type="match status" value="1"/>
</dbReference>
<dbReference type="Gene3D" id="6.10.340.10">
    <property type="match status" value="1"/>
</dbReference>
<evidence type="ECO:0000313" key="13">
    <source>
        <dbReference type="EMBL" id="TKB45815.1"/>
    </source>
</evidence>
<dbReference type="PANTHER" id="PTHR44936">
    <property type="entry name" value="SENSOR PROTEIN CREC"/>
    <property type="match status" value="1"/>
</dbReference>
<feature type="domain" description="Histidine kinase" evidence="11">
    <location>
        <begin position="295"/>
        <end position="499"/>
    </location>
</feature>
<evidence type="ECO:0000256" key="1">
    <source>
        <dbReference type="ARBA" id="ARBA00000085"/>
    </source>
</evidence>
<accession>A0A4U1B642</accession>
<dbReference type="SMART" id="SM00388">
    <property type="entry name" value="HisKA"/>
    <property type="match status" value="1"/>
</dbReference>
<evidence type="ECO:0000256" key="3">
    <source>
        <dbReference type="ARBA" id="ARBA00012438"/>
    </source>
</evidence>
<comment type="subcellular location">
    <subcellularLocation>
        <location evidence="2">Cell membrane</location>
        <topology evidence="2">Multi-pass membrane protein</topology>
    </subcellularLocation>
</comment>
<organism evidence="13 14">
    <name type="scientific">Thalassotalea mangrovi</name>
    <dbReference type="NCBI Taxonomy" id="2572245"/>
    <lineage>
        <taxon>Bacteria</taxon>
        <taxon>Pseudomonadati</taxon>
        <taxon>Pseudomonadota</taxon>
        <taxon>Gammaproteobacteria</taxon>
        <taxon>Alteromonadales</taxon>
        <taxon>Colwelliaceae</taxon>
        <taxon>Thalassotalea</taxon>
    </lineage>
</organism>